<accession>A0A382E365</accession>
<feature type="non-terminal residue" evidence="1">
    <location>
        <position position="131"/>
    </location>
</feature>
<dbReference type="Gene3D" id="1.10.10.10">
    <property type="entry name" value="Winged helix-like DNA-binding domain superfamily/Winged helix DNA-binding domain"/>
    <property type="match status" value="1"/>
</dbReference>
<dbReference type="InterPro" id="IPR036390">
    <property type="entry name" value="WH_DNA-bd_sf"/>
</dbReference>
<proteinExistence type="predicted"/>
<name>A0A382E365_9ZZZZ</name>
<dbReference type="InterPro" id="IPR036388">
    <property type="entry name" value="WH-like_DNA-bd_sf"/>
</dbReference>
<protein>
    <submittedName>
        <fullName evidence="1">Uncharacterized protein</fullName>
    </submittedName>
</protein>
<dbReference type="EMBL" id="UINC01042349">
    <property type="protein sequence ID" value="SVB44859.1"/>
    <property type="molecule type" value="Genomic_DNA"/>
</dbReference>
<evidence type="ECO:0000313" key="1">
    <source>
        <dbReference type="EMBL" id="SVB44859.1"/>
    </source>
</evidence>
<sequence>MIKINNLLTVDHDLSKFLLGDPVSSTLLWYFLLDHPGGEDNGSAVSVKELADKLKFTPRVIQKRIDYLEDNGFILSFTPEFYGGQRLPSIYQINFESEFFIKPPKKSVPKEESPDVDTMITRFTEINLAIH</sequence>
<dbReference type="SUPFAM" id="SSF46785">
    <property type="entry name" value="Winged helix' DNA-binding domain"/>
    <property type="match status" value="1"/>
</dbReference>
<dbReference type="AlphaFoldDB" id="A0A382E365"/>
<gene>
    <name evidence="1" type="ORF">METZ01_LOCUS197713</name>
</gene>
<reference evidence="1" key="1">
    <citation type="submission" date="2018-05" db="EMBL/GenBank/DDBJ databases">
        <authorList>
            <person name="Lanie J.A."/>
            <person name="Ng W.-L."/>
            <person name="Kazmierczak K.M."/>
            <person name="Andrzejewski T.M."/>
            <person name="Davidsen T.M."/>
            <person name="Wayne K.J."/>
            <person name="Tettelin H."/>
            <person name="Glass J.I."/>
            <person name="Rusch D."/>
            <person name="Podicherti R."/>
            <person name="Tsui H.-C.T."/>
            <person name="Winkler M.E."/>
        </authorList>
    </citation>
    <scope>NUCLEOTIDE SEQUENCE</scope>
</reference>
<organism evidence="1">
    <name type="scientific">marine metagenome</name>
    <dbReference type="NCBI Taxonomy" id="408172"/>
    <lineage>
        <taxon>unclassified sequences</taxon>
        <taxon>metagenomes</taxon>
        <taxon>ecological metagenomes</taxon>
    </lineage>
</organism>